<protein>
    <submittedName>
        <fullName evidence="1">Uncharacterized protein</fullName>
    </submittedName>
</protein>
<accession>A0ABW9ZP00</accession>
<dbReference type="Proteomes" id="UP000753802">
    <property type="component" value="Unassembled WGS sequence"/>
</dbReference>
<proteinExistence type="predicted"/>
<name>A0ABW9ZP00_9BACT</name>
<keyword evidence="2" id="KW-1185">Reference proteome</keyword>
<organism evidence="1 2">
    <name type="scientific">Sediminibacterium roseum</name>
    <dbReference type="NCBI Taxonomy" id="1978412"/>
    <lineage>
        <taxon>Bacteria</taxon>
        <taxon>Pseudomonadati</taxon>
        <taxon>Bacteroidota</taxon>
        <taxon>Chitinophagia</taxon>
        <taxon>Chitinophagales</taxon>
        <taxon>Chitinophagaceae</taxon>
        <taxon>Sediminibacterium</taxon>
    </lineage>
</organism>
<sequence length="122" mass="13356">MQQRNKISLAKSLIIRKLLAGFFMAVFAFGITPKITLHNLVATHIDGRVKTSVPEQQAPTQLSTASFNCQCDNLISESPFVASSEAAYTTVETSFAAYKRVYVEAVYSTQQFCSSLRGPPAC</sequence>
<evidence type="ECO:0000313" key="2">
    <source>
        <dbReference type="Proteomes" id="UP000753802"/>
    </source>
</evidence>
<comment type="caution">
    <text evidence="1">The sequence shown here is derived from an EMBL/GenBank/DDBJ whole genome shotgun (WGS) entry which is preliminary data.</text>
</comment>
<evidence type="ECO:0000313" key="1">
    <source>
        <dbReference type="EMBL" id="NCI48820.1"/>
    </source>
</evidence>
<reference evidence="1 2" key="1">
    <citation type="submission" date="2020-01" db="EMBL/GenBank/DDBJ databases">
        <title>Genome analysis.</title>
        <authorList>
            <person name="Wu S."/>
            <person name="Wang G."/>
        </authorList>
    </citation>
    <scope>NUCLEOTIDE SEQUENCE [LARGE SCALE GENOMIC DNA]</scope>
    <source>
        <strain evidence="1 2">SYL130</strain>
    </source>
</reference>
<dbReference type="RefSeq" id="WP_161817130.1">
    <property type="nucleotide sequence ID" value="NZ_JAACJS010000002.1"/>
</dbReference>
<dbReference type="EMBL" id="JAACJS010000002">
    <property type="protein sequence ID" value="NCI48820.1"/>
    <property type="molecule type" value="Genomic_DNA"/>
</dbReference>
<gene>
    <name evidence="1" type="ORF">GWC95_02730</name>
</gene>